<evidence type="ECO:0000256" key="1">
    <source>
        <dbReference type="SAM" id="MobiDB-lite"/>
    </source>
</evidence>
<feature type="transmembrane region" description="Helical" evidence="2">
    <location>
        <begin position="12"/>
        <end position="34"/>
    </location>
</feature>
<feature type="region of interest" description="Disordered" evidence="1">
    <location>
        <begin position="81"/>
        <end position="118"/>
    </location>
</feature>
<protein>
    <submittedName>
        <fullName evidence="3">Uncharacterized protein</fullName>
    </submittedName>
</protein>
<keyword evidence="4" id="KW-1185">Reference proteome</keyword>
<sequence length="174" mass="18458">MRQGHYHHALRARASVFSSTAPPAILALALPFAFVPPKTQPQARPSSPEERAARARALAYACAAGEAGAAEDVEDEVCDGHDDLRTGRGGTLAGARAGKKGREERRGGRTHGGDDERYRLDDCKHGADGGDGAVADERDDGALSRRVFRELECGILAAGIGDVHCKYRDAPLQS</sequence>
<dbReference type="Proteomes" id="UP000298327">
    <property type="component" value="Unassembled WGS sequence"/>
</dbReference>
<dbReference type="EMBL" id="SEOQ01000586">
    <property type="protein sequence ID" value="TFY60030.1"/>
    <property type="molecule type" value="Genomic_DNA"/>
</dbReference>
<evidence type="ECO:0000313" key="3">
    <source>
        <dbReference type="EMBL" id="TFY60030.1"/>
    </source>
</evidence>
<feature type="compositionally biased region" description="Basic and acidic residues" evidence="1">
    <location>
        <begin position="100"/>
        <end position="118"/>
    </location>
</feature>
<keyword evidence="2" id="KW-0812">Transmembrane</keyword>
<comment type="caution">
    <text evidence="3">The sequence shown here is derived from an EMBL/GenBank/DDBJ whole genome shotgun (WGS) entry which is preliminary data.</text>
</comment>
<name>A0A4Y9YDC6_9AGAM</name>
<organism evidence="3 4">
    <name type="scientific">Dentipellis fragilis</name>
    <dbReference type="NCBI Taxonomy" id="205917"/>
    <lineage>
        <taxon>Eukaryota</taxon>
        <taxon>Fungi</taxon>
        <taxon>Dikarya</taxon>
        <taxon>Basidiomycota</taxon>
        <taxon>Agaricomycotina</taxon>
        <taxon>Agaricomycetes</taxon>
        <taxon>Russulales</taxon>
        <taxon>Hericiaceae</taxon>
        <taxon>Dentipellis</taxon>
    </lineage>
</organism>
<reference evidence="3 4" key="1">
    <citation type="submission" date="2019-02" db="EMBL/GenBank/DDBJ databases">
        <title>Genome sequencing of the rare red list fungi Dentipellis fragilis.</title>
        <authorList>
            <person name="Buettner E."/>
            <person name="Kellner H."/>
        </authorList>
    </citation>
    <scope>NUCLEOTIDE SEQUENCE [LARGE SCALE GENOMIC DNA]</scope>
    <source>
        <strain evidence="3 4">DSM 105465</strain>
    </source>
</reference>
<evidence type="ECO:0000256" key="2">
    <source>
        <dbReference type="SAM" id="Phobius"/>
    </source>
</evidence>
<keyword evidence="2" id="KW-0472">Membrane</keyword>
<gene>
    <name evidence="3" type="ORF">EVG20_g7569</name>
</gene>
<proteinExistence type="predicted"/>
<dbReference type="AlphaFoldDB" id="A0A4Y9YDC6"/>
<accession>A0A4Y9YDC6</accession>
<evidence type="ECO:0000313" key="4">
    <source>
        <dbReference type="Proteomes" id="UP000298327"/>
    </source>
</evidence>
<keyword evidence="2" id="KW-1133">Transmembrane helix</keyword>